<gene>
    <name evidence="1" type="ORF">HNQ37_001197</name>
</gene>
<dbReference type="GO" id="GO:0000287">
    <property type="term" value="F:magnesium ion binding"/>
    <property type="evidence" value="ECO:0007669"/>
    <property type="project" value="TreeGrafter"/>
</dbReference>
<dbReference type="SFLD" id="SFLDG01140">
    <property type="entry name" value="C2.B:_Phosphomannomutase_and_P"/>
    <property type="match status" value="1"/>
</dbReference>
<evidence type="ECO:0008006" key="3">
    <source>
        <dbReference type="Google" id="ProtNLM"/>
    </source>
</evidence>
<dbReference type="GO" id="GO:0005829">
    <property type="term" value="C:cytosol"/>
    <property type="evidence" value="ECO:0007669"/>
    <property type="project" value="TreeGrafter"/>
</dbReference>
<dbReference type="CDD" id="cd07516">
    <property type="entry name" value="HAD_Pase"/>
    <property type="match status" value="1"/>
</dbReference>
<dbReference type="Proteomes" id="UP000562464">
    <property type="component" value="Unassembled WGS sequence"/>
</dbReference>
<dbReference type="GO" id="GO:0016791">
    <property type="term" value="F:phosphatase activity"/>
    <property type="evidence" value="ECO:0007669"/>
    <property type="project" value="TreeGrafter"/>
</dbReference>
<dbReference type="NCBIfam" id="TIGR01484">
    <property type="entry name" value="HAD-SF-IIB"/>
    <property type="match status" value="1"/>
</dbReference>
<dbReference type="AlphaFoldDB" id="A0A841C7I3"/>
<keyword evidence="2" id="KW-1185">Reference proteome</keyword>
<evidence type="ECO:0000313" key="2">
    <source>
        <dbReference type="Proteomes" id="UP000562464"/>
    </source>
</evidence>
<dbReference type="NCBIfam" id="TIGR00099">
    <property type="entry name" value="Cof-subfamily"/>
    <property type="match status" value="1"/>
</dbReference>
<dbReference type="EMBL" id="JACHHV010000020">
    <property type="protein sequence ID" value="MBB5888304.1"/>
    <property type="molecule type" value="Genomic_DNA"/>
</dbReference>
<dbReference type="PANTHER" id="PTHR10000">
    <property type="entry name" value="PHOSPHOSERINE PHOSPHATASE"/>
    <property type="match status" value="1"/>
</dbReference>
<dbReference type="RefSeq" id="WP_183540242.1">
    <property type="nucleotide sequence ID" value="NZ_JACHHV010000020.1"/>
</dbReference>
<dbReference type="SUPFAM" id="SSF56784">
    <property type="entry name" value="HAD-like"/>
    <property type="match status" value="1"/>
</dbReference>
<evidence type="ECO:0000313" key="1">
    <source>
        <dbReference type="EMBL" id="MBB5888304.1"/>
    </source>
</evidence>
<dbReference type="SFLD" id="SFLDS00003">
    <property type="entry name" value="Haloacid_Dehalogenase"/>
    <property type="match status" value="1"/>
</dbReference>
<dbReference type="PANTHER" id="PTHR10000:SF8">
    <property type="entry name" value="HAD SUPERFAMILY HYDROLASE-LIKE, TYPE 3"/>
    <property type="match status" value="1"/>
</dbReference>
<dbReference type="InterPro" id="IPR000150">
    <property type="entry name" value="Cof"/>
</dbReference>
<dbReference type="Pfam" id="PF08282">
    <property type="entry name" value="Hydrolase_3"/>
    <property type="match status" value="1"/>
</dbReference>
<dbReference type="Gene3D" id="3.30.1240.10">
    <property type="match status" value="1"/>
</dbReference>
<protein>
    <recommendedName>
        <fullName evidence="3">Cof-type HAD-IIB family hydrolase</fullName>
    </recommendedName>
</protein>
<dbReference type="InterPro" id="IPR006379">
    <property type="entry name" value="HAD-SF_hydro_IIB"/>
</dbReference>
<proteinExistence type="predicted"/>
<dbReference type="SFLD" id="SFLDG01144">
    <property type="entry name" value="C2.B.4:_PGP_Like"/>
    <property type="match status" value="1"/>
</dbReference>
<reference evidence="1 2" key="1">
    <citation type="submission" date="2020-08" db="EMBL/GenBank/DDBJ databases">
        <title>Genomic Encyclopedia of Type Strains, Phase IV (KMG-IV): sequencing the most valuable type-strain genomes for metagenomic binning, comparative biology and taxonomic classification.</title>
        <authorList>
            <person name="Goeker M."/>
        </authorList>
    </citation>
    <scope>NUCLEOTIDE SEQUENCE [LARGE SCALE GENOMIC DNA]</scope>
    <source>
        <strain evidence="1 2">DSM 14925</strain>
    </source>
</reference>
<dbReference type="Gene3D" id="3.40.50.1000">
    <property type="entry name" value="HAD superfamily/HAD-like"/>
    <property type="match status" value="1"/>
</dbReference>
<organism evidence="1 2">
    <name type="scientific">Lactovum miscens</name>
    <dbReference type="NCBI Taxonomy" id="190387"/>
    <lineage>
        <taxon>Bacteria</taxon>
        <taxon>Bacillati</taxon>
        <taxon>Bacillota</taxon>
        <taxon>Bacilli</taxon>
        <taxon>Lactobacillales</taxon>
        <taxon>Streptococcaceae</taxon>
        <taxon>Lactovum</taxon>
    </lineage>
</organism>
<comment type="caution">
    <text evidence="1">The sequence shown here is derived from an EMBL/GenBank/DDBJ whole genome shotgun (WGS) entry which is preliminary data.</text>
</comment>
<dbReference type="PROSITE" id="PS01228">
    <property type="entry name" value="COF_1"/>
    <property type="match status" value="1"/>
</dbReference>
<dbReference type="InterPro" id="IPR023214">
    <property type="entry name" value="HAD_sf"/>
</dbReference>
<name>A0A841C7I3_9LACT</name>
<sequence length="270" mass="29767">MSNIKLIALDLDGTLLNSKKKISKKNIEAIQKARAQGVKVVFDTGRPLVSLLEYLSTLELFGNKEYTIANNGGIIQRNDGILISQTLLSYEEVKKIAGVAESQGLPIDIVSGDICYTVETAVKTLLTYVNNTLTFHKVKFSEVPKNADFNKVIISAKCEVIDSLSKKFEDEFSDFYDIFRTRDILLEFMPKGVNKGTGLEKLCKELGLKSDQVLAMGDEDNDAPMLSWVGLGIAPANSKDKARVAADQISAYSNDEDAVAHAIYKYVLNE</sequence>
<dbReference type="InterPro" id="IPR036412">
    <property type="entry name" value="HAD-like_sf"/>
</dbReference>
<accession>A0A841C7I3</accession>